<sequence length="233" mass="25665">MKQLILPDDHDLCIRTFLKEIDALNLPGAARGVLHVGAHMGEEVAAYRDHGYAPIYLVEANPEVLPQLSAKFDADDAVHIVPTAVGDREGQTEFVVHRTTKGGMESSGLLDLDRLGAIVPVFDSASRYQVDVTTIDHLAAQFDLAGRVRLMVLDIQGAELLALSGASAFLQQVDVVICEVNLIMNYQSCPLEADIDRLFAAAGFTKRLGIYHELYDQTGRFPAWGECLWYRQP</sequence>
<keyword evidence="2" id="KW-0808">Transferase</keyword>
<proteinExistence type="predicted"/>
<dbReference type="OrthoDB" id="255821at2"/>
<dbReference type="InterPro" id="IPR006342">
    <property type="entry name" value="FkbM_mtfrase"/>
</dbReference>
<dbReference type="PANTHER" id="PTHR36973:SF4">
    <property type="entry name" value="NODULATION PROTEIN"/>
    <property type="match status" value="1"/>
</dbReference>
<dbReference type="Pfam" id="PF05050">
    <property type="entry name" value="Methyltransf_21"/>
    <property type="match status" value="1"/>
</dbReference>
<dbReference type="InterPro" id="IPR029063">
    <property type="entry name" value="SAM-dependent_MTases_sf"/>
</dbReference>
<reference evidence="2 3" key="1">
    <citation type="submission" date="2019-09" db="EMBL/GenBank/DDBJ databases">
        <title>FDA dAtabase for Regulatory Grade micrObial Sequences (FDA-ARGOS): Supporting development and validation of Infectious Disease Dx tests.</title>
        <authorList>
            <person name="Sciortino C."/>
            <person name="Tallon L."/>
            <person name="Sadzewicz L."/>
            <person name="Vavikolanu K."/>
            <person name="Mehta A."/>
            <person name="Aluvathingal J."/>
            <person name="Nadendla S."/>
            <person name="Nandy P."/>
            <person name="Geyer C."/>
            <person name="Yan Y."/>
            <person name="Sichtig H."/>
        </authorList>
    </citation>
    <scope>NUCLEOTIDE SEQUENCE [LARGE SCALE GENOMIC DNA]</scope>
    <source>
        <strain evidence="2 3">FDAARGOS_664</strain>
    </source>
</reference>
<dbReference type="InterPro" id="IPR053188">
    <property type="entry name" value="FkbM_Methyltransferase"/>
</dbReference>
<dbReference type="GO" id="GO:0008171">
    <property type="term" value="F:O-methyltransferase activity"/>
    <property type="evidence" value="ECO:0007669"/>
    <property type="project" value="TreeGrafter"/>
</dbReference>
<feature type="domain" description="Methyltransferase FkbM" evidence="1">
    <location>
        <begin position="35"/>
        <end position="204"/>
    </location>
</feature>
<dbReference type="GO" id="GO:0032259">
    <property type="term" value="P:methylation"/>
    <property type="evidence" value="ECO:0007669"/>
    <property type="project" value="UniProtKB-KW"/>
</dbReference>
<dbReference type="AlphaFoldDB" id="A0A5P2H392"/>
<dbReference type="Gene3D" id="3.40.50.150">
    <property type="entry name" value="Vaccinia Virus protein VP39"/>
    <property type="match status" value="1"/>
</dbReference>
<evidence type="ECO:0000313" key="3">
    <source>
        <dbReference type="Proteomes" id="UP000322822"/>
    </source>
</evidence>
<evidence type="ECO:0000259" key="1">
    <source>
        <dbReference type="Pfam" id="PF05050"/>
    </source>
</evidence>
<gene>
    <name evidence="2" type="ORF">FOB72_11320</name>
</gene>
<name>A0A5P2H392_9BURK</name>
<dbReference type="PANTHER" id="PTHR36973">
    <property type="entry name" value="SLL1456 PROTEIN-RELATED"/>
    <property type="match status" value="1"/>
</dbReference>
<dbReference type="RefSeq" id="WP_150372598.1">
    <property type="nucleotide sequence ID" value="NZ_CP044065.1"/>
</dbReference>
<dbReference type="NCBIfam" id="TIGR01444">
    <property type="entry name" value="fkbM_fam"/>
    <property type="match status" value="1"/>
</dbReference>
<dbReference type="Proteomes" id="UP000322822">
    <property type="component" value="Chromosome 1"/>
</dbReference>
<protein>
    <submittedName>
        <fullName evidence="2">FkbM family methyltransferase</fullName>
    </submittedName>
</protein>
<dbReference type="SUPFAM" id="SSF53335">
    <property type="entry name" value="S-adenosyl-L-methionine-dependent methyltransferases"/>
    <property type="match status" value="1"/>
</dbReference>
<keyword evidence="2" id="KW-0489">Methyltransferase</keyword>
<dbReference type="EMBL" id="CP044065">
    <property type="protein sequence ID" value="QET02567.1"/>
    <property type="molecule type" value="Genomic_DNA"/>
</dbReference>
<organism evidence="2 3">
    <name type="scientific">Cupriavidus pauculus</name>
    <dbReference type="NCBI Taxonomy" id="82633"/>
    <lineage>
        <taxon>Bacteria</taxon>
        <taxon>Pseudomonadati</taxon>
        <taxon>Pseudomonadota</taxon>
        <taxon>Betaproteobacteria</taxon>
        <taxon>Burkholderiales</taxon>
        <taxon>Burkholderiaceae</taxon>
        <taxon>Cupriavidus</taxon>
    </lineage>
</organism>
<accession>A0A5P2H392</accession>
<evidence type="ECO:0000313" key="2">
    <source>
        <dbReference type="EMBL" id="QET02567.1"/>
    </source>
</evidence>